<gene>
    <name evidence="2" type="ORF">MFLO_07102</name>
</gene>
<keyword evidence="3" id="KW-1185">Reference proteome</keyword>
<feature type="transmembrane region" description="Helical" evidence="1">
    <location>
        <begin position="20"/>
        <end position="39"/>
    </location>
</feature>
<reference evidence="2 3" key="1">
    <citation type="journal article" date="2014" name="Int. J. Syst. Evol. Microbiol.">
        <title>Listeria floridensis sp. nov., Listeria aquatica sp. nov., Listeria cornellensis sp. nov., Listeria riparia sp. nov. and Listeria grandensis sp. nov., from agricultural and natural environments.</title>
        <authorList>
            <person name="den Bakker H.C."/>
            <person name="Warchocki S."/>
            <person name="Wright E.M."/>
            <person name="Allred A.F."/>
            <person name="Ahlstrom C."/>
            <person name="Manuel C.S."/>
            <person name="Stasiewicz M.J."/>
            <person name="Burrell A."/>
            <person name="Roof S."/>
            <person name="Strawn L."/>
            <person name="Fortes E.D."/>
            <person name="Nightingale K.K."/>
            <person name="Kephart D."/>
            <person name="Wiedmann M."/>
        </authorList>
    </citation>
    <scope>NUCLEOTIDE SEQUENCE [LARGE SCALE GENOMIC DNA]</scope>
    <source>
        <strain evidence="2 3">FSL S10-1187</strain>
    </source>
</reference>
<feature type="transmembrane region" description="Helical" evidence="1">
    <location>
        <begin position="51"/>
        <end position="72"/>
    </location>
</feature>
<organism evidence="2 3">
    <name type="scientific">Listeria floridensis FSL S10-1187</name>
    <dbReference type="NCBI Taxonomy" id="1265817"/>
    <lineage>
        <taxon>Bacteria</taxon>
        <taxon>Bacillati</taxon>
        <taxon>Bacillota</taxon>
        <taxon>Bacilli</taxon>
        <taxon>Bacillales</taxon>
        <taxon>Listeriaceae</taxon>
        <taxon>Listeria</taxon>
    </lineage>
</organism>
<keyword evidence="1" id="KW-1133">Transmembrane helix</keyword>
<feature type="transmembrane region" description="Helical" evidence="1">
    <location>
        <begin position="164"/>
        <end position="187"/>
    </location>
</feature>
<dbReference type="EMBL" id="AODF01000012">
    <property type="protein sequence ID" value="EUJ32293.1"/>
    <property type="molecule type" value="Genomic_DNA"/>
</dbReference>
<feature type="transmembrane region" description="Helical" evidence="1">
    <location>
        <begin position="132"/>
        <end position="157"/>
    </location>
</feature>
<name>A0ABP3B0C9_9LIST</name>
<accession>A0ABP3B0C9</accession>
<comment type="caution">
    <text evidence="2">The sequence shown here is derived from an EMBL/GenBank/DDBJ whole genome shotgun (WGS) entry which is preliminary data.</text>
</comment>
<evidence type="ECO:0000313" key="3">
    <source>
        <dbReference type="Proteomes" id="UP000019249"/>
    </source>
</evidence>
<evidence type="ECO:0000256" key="1">
    <source>
        <dbReference type="SAM" id="Phobius"/>
    </source>
</evidence>
<proteinExistence type="predicted"/>
<protein>
    <recommendedName>
        <fullName evidence="4">ABC transporter permease</fullName>
    </recommendedName>
</protein>
<dbReference type="Proteomes" id="UP000019249">
    <property type="component" value="Unassembled WGS sequence"/>
</dbReference>
<feature type="transmembrane region" description="Helical" evidence="1">
    <location>
        <begin position="245"/>
        <end position="265"/>
    </location>
</feature>
<keyword evidence="1" id="KW-0812">Transmembrane</keyword>
<dbReference type="Pfam" id="PF12679">
    <property type="entry name" value="ABC2_membrane_2"/>
    <property type="match status" value="1"/>
</dbReference>
<evidence type="ECO:0000313" key="2">
    <source>
        <dbReference type="EMBL" id="EUJ32293.1"/>
    </source>
</evidence>
<feature type="transmembrane region" description="Helical" evidence="1">
    <location>
        <begin position="104"/>
        <end position="126"/>
    </location>
</feature>
<dbReference type="RefSeq" id="WP_036097104.1">
    <property type="nucleotide sequence ID" value="NZ_AODF01000012.1"/>
</dbReference>
<evidence type="ECO:0008006" key="4">
    <source>
        <dbReference type="Google" id="ProtNLM"/>
    </source>
</evidence>
<sequence>MFQIMQLELKTAFRQKTIYLFSLLWIVILMFLFILQSSVPGVLSYTNTTSTIMNLVFILIPLITLINAALSLSGEKENGQFKLIGTYPLSNTSYVLGKLAGQAIVQWVTFTFSYGISLAIATLVGLTLDIKWIFFLYSFAIFLTYLFLLMGILIGLFSKNRWSALSIAVFAWFFLIMFWPTFFISILNLLPYAVGDWIVKAAIFLNPAEFLRLVYVSQLGGGSIFGQNYDSLVSTFSTGLGWMFLGYYLIVVTVLSVFAGDFLLFKRRR</sequence>
<keyword evidence="1" id="KW-0472">Membrane</keyword>
<dbReference type="PANTHER" id="PTHR43471">
    <property type="entry name" value="ABC TRANSPORTER PERMEASE"/>
    <property type="match status" value="1"/>
</dbReference>